<dbReference type="KEGG" id="ehx:EMIHUDRAFT_229918"/>
<dbReference type="PaxDb" id="2903-EOD33353"/>
<name>A0A0D3KC68_EMIH1</name>
<dbReference type="EnsemblProtists" id="EOD33353">
    <property type="protein sequence ID" value="EOD33353"/>
    <property type="gene ID" value="EMIHUDRAFT_229918"/>
</dbReference>
<dbReference type="SUPFAM" id="SSF51905">
    <property type="entry name" value="FAD/NAD(P)-binding domain"/>
    <property type="match status" value="1"/>
</dbReference>
<dbReference type="HOGENOM" id="CLU_578018_0_0_1"/>
<evidence type="ECO:0000313" key="2">
    <source>
        <dbReference type="Proteomes" id="UP000013827"/>
    </source>
</evidence>
<dbReference type="RefSeq" id="XP_005785782.1">
    <property type="nucleotide sequence ID" value="XM_005785725.1"/>
</dbReference>
<accession>A0A0D3KC68</accession>
<protein>
    <recommendedName>
        <fullName evidence="3">Amine oxidase domain-containing protein</fullName>
    </recommendedName>
</protein>
<dbReference type="InterPro" id="IPR036188">
    <property type="entry name" value="FAD/NAD-bd_sf"/>
</dbReference>
<dbReference type="Pfam" id="PF13450">
    <property type="entry name" value="NAD_binding_8"/>
    <property type="match status" value="1"/>
</dbReference>
<keyword evidence="2" id="KW-1185">Reference proteome</keyword>
<reference evidence="2" key="1">
    <citation type="journal article" date="2013" name="Nature">
        <title>Pan genome of the phytoplankton Emiliania underpins its global distribution.</title>
        <authorList>
            <person name="Read B.A."/>
            <person name="Kegel J."/>
            <person name="Klute M.J."/>
            <person name="Kuo A."/>
            <person name="Lefebvre S.C."/>
            <person name="Maumus F."/>
            <person name="Mayer C."/>
            <person name="Miller J."/>
            <person name="Monier A."/>
            <person name="Salamov A."/>
            <person name="Young J."/>
            <person name="Aguilar M."/>
            <person name="Claverie J.M."/>
            <person name="Frickenhaus S."/>
            <person name="Gonzalez K."/>
            <person name="Herman E.K."/>
            <person name="Lin Y.C."/>
            <person name="Napier J."/>
            <person name="Ogata H."/>
            <person name="Sarno A.F."/>
            <person name="Shmutz J."/>
            <person name="Schroeder D."/>
            <person name="de Vargas C."/>
            <person name="Verret F."/>
            <person name="von Dassow P."/>
            <person name="Valentin K."/>
            <person name="Van de Peer Y."/>
            <person name="Wheeler G."/>
            <person name="Dacks J.B."/>
            <person name="Delwiche C.F."/>
            <person name="Dyhrman S.T."/>
            <person name="Glockner G."/>
            <person name="John U."/>
            <person name="Richards T."/>
            <person name="Worden A.Z."/>
            <person name="Zhang X."/>
            <person name="Grigoriev I.V."/>
            <person name="Allen A.E."/>
            <person name="Bidle K."/>
            <person name="Borodovsky M."/>
            <person name="Bowler C."/>
            <person name="Brownlee C."/>
            <person name="Cock J.M."/>
            <person name="Elias M."/>
            <person name="Gladyshev V.N."/>
            <person name="Groth M."/>
            <person name="Guda C."/>
            <person name="Hadaegh A."/>
            <person name="Iglesias-Rodriguez M.D."/>
            <person name="Jenkins J."/>
            <person name="Jones B.M."/>
            <person name="Lawson T."/>
            <person name="Leese F."/>
            <person name="Lindquist E."/>
            <person name="Lobanov A."/>
            <person name="Lomsadze A."/>
            <person name="Malik S.B."/>
            <person name="Marsh M.E."/>
            <person name="Mackinder L."/>
            <person name="Mock T."/>
            <person name="Mueller-Roeber B."/>
            <person name="Pagarete A."/>
            <person name="Parker M."/>
            <person name="Probert I."/>
            <person name="Quesneville H."/>
            <person name="Raines C."/>
            <person name="Rensing S.A."/>
            <person name="Riano-Pachon D.M."/>
            <person name="Richier S."/>
            <person name="Rokitta S."/>
            <person name="Shiraiwa Y."/>
            <person name="Soanes D.M."/>
            <person name="van der Giezen M."/>
            <person name="Wahlund T.M."/>
            <person name="Williams B."/>
            <person name="Wilson W."/>
            <person name="Wolfe G."/>
            <person name="Wurch L.L."/>
        </authorList>
    </citation>
    <scope>NUCLEOTIDE SEQUENCE</scope>
</reference>
<dbReference type="OMA" id="ANWISAG"/>
<dbReference type="Proteomes" id="UP000013827">
    <property type="component" value="Unassembled WGS sequence"/>
</dbReference>
<evidence type="ECO:0000313" key="1">
    <source>
        <dbReference type="EnsemblProtists" id="EOD33353"/>
    </source>
</evidence>
<sequence length="479" mass="50337">MPATDCRTAASGMAWSGGTFSARWRPDLGVAAADAALSAADADLPKHCSFAVVGAGWSGAYAAWRLAVDTSSVNASSVCVFEANGRVGGRIFSVHGLPSFADLAVDVGGYRFQTRQRLPADLVFFALKLPTQCYDWECAAKCEGTTCYVVKDAFGNNAGYATAIETMLGQVEAAGGPGRQVHLAARLTSIEAAPAAGRAASRLIFAGGRSVTASKVLLNLPSNAIEYLSRDSTLLGSSSAAVRRLLGAVTTIPMVKVYAWYDDAWWSTKLGLMEGAFTAATDGAPLEGRYHDGPQRCVVGRDTAGDPVYSGKKIAYGNCSGALEVYYGIARPYYAKLMPSPLQPLTVATRGTSSLAAAQLIGDVHAALMARHAKALASAGVAPGAVSPPQTVVLANWISAGRYTPGIGRLLGGDLDRALLRKPLPDYDLFLANQDFGYETGWAAGSLAMAEKVLQAELGLPAPRWLDAEWYEKRVVAEP</sequence>
<organism evidence="1 2">
    <name type="scientific">Emiliania huxleyi (strain CCMP1516)</name>
    <dbReference type="NCBI Taxonomy" id="280463"/>
    <lineage>
        <taxon>Eukaryota</taxon>
        <taxon>Haptista</taxon>
        <taxon>Haptophyta</taxon>
        <taxon>Prymnesiophyceae</taxon>
        <taxon>Isochrysidales</taxon>
        <taxon>Noelaerhabdaceae</taxon>
        <taxon>Emiliania</taxon>
    </lineage>
</organism>
<dbReference type="AlphaFoldDB" id="A0A0D3KC68"/>
<dbReference type="GeneID" id="17278624"/>
<dbReference type="eggNOG" id="ENOG502S3CI">
    <property type="taxonomic scope" value="Eukaryota"/>
</dbReference>
<reference evidence="1" key="2">
    <citation type="submission" date="2024-10" db="UniProtKB">
        <authorList>
            <consortium name="EnsemblProtists"/>
        </authorList>
    </citation>
    <scope>IDENTIFICATION</scope>
</reference>
<dbReference type="Gene3D" id="3.50.50.60">
    <property type="entry name" value="FAD/NAD(P)-binding domain"/>
    <property type="match status" value="1"/>
</dbReference>
<proteinExistence type="predicted"/>
<evidence type="ECO:0008006" key="3">
    <source>
        <dbReference type="Google" id="ProtNLM"/>
    </source>
</evidence>